<accession>A0AA38M0Y7</accession>
<evidence type="ECO:0000256" key="1">
    <source>
        <dbReference type="SAM" id="MobiDB-lite"/>
    </source>
</evidence>
<organism evidence="2 3">
    <name type="scientific">Zophobas morio</name>
    <dbReference type="NCBI Taxonomy" id="2755281"/>
    <lineage>
        <taxon>Eukaryota</taxon>
        <taxon>Metazoa</taxon>
        <taxon>Ecdysozoa</taxon>
        <taxon>Arthropoda</taxon>
        <taxon>Hexapoda</taxon>
        <taxon>Insecta</taxon>
        <taxon>Pterygota</taxon>
        <taxon>Neoptera</taxon>
        <taxon>Endopterygota</taxon>
        <taxon>Coleoptera</taxon>
        <taxon>Polyphaga</taxon>
        <taxon>Cucujiformia</taxon>
        <taxon>Tenebrionidae</taxon>
        <taxon>Zophobas</taxon>
    </lineage>
</organism>
<dbReference type="AlphaFoldDB" id="A0AA38M0Y7"/>
<comment type="caution">
    <text evidence="2">The sequence shown here is derived from an EMBL/GenBank/DDBJ whole genome shotgun (WGS) entry which is preliminary data.</text>
</comment>
<gene>
    <name evidence="2" type="ORF">Zmor_003054</name>
</gene>
<name>A0AA38M0Y7_9CUCU</name>
<feature type="region of interest" description="Disordered" evidence="1">
    <location>
        <begin position="83"/>
        <end position="109"/>
    </location>
</feature>
<keyword evidence="3" id="KW-1185">Reference proteome</keyword>
<proteinExistence type="predicted"/>
<evidence type="ECO:0000313" key="2">
    <source>
        <dbReference type="EMBL" id="KAJ3639713.1"/>
    </source>
</evidence>
<dbReference type="EMBL" id="JALNTZ010000010">
    <property type="protein sequence ID" value="KAJ3639713.1"/>
    <property type="molecule type" value="Genomic_DNA"/>
</dbReference>
<protein>
    <submittedName>
        <fullName evidence="2">Uncharacterized protein</fullName>
    </submittedName>
</protein>
<dbReference type="Proteomes" id="UP001168821">
    <property type="component" value="Unassembled WGS sequence"/>
</dbReference>
<sequence>MGSNFHPFIRVTANFWPLFRNLTFAVLLDAMVPFRIDPWGNFPISLRSSPTLAAARKSKSEDGETSDINFEVVLRARHLRQSDPSLEPISTRLGSLRRNRQKQLSTLQT</sequence>
<evidence type="ECO:0000313" key="3">
    <source>
        <dbReference type="Proteomes" id="UP001168821"/>
    </source>
</evidence>
<reference evidence="2" key="1">
    <citation type="journal article" date="2023" name="G3 (Bethesda)">
        <title>Whole genome assemblies of Zophobas morio and Tenebrio molitor.</title>
        <authorList>
            <person name="Kaur S."/>
            <person name="Stinson S.A."/>
            <person name="diCenzo G.C."/>
        </authorList>
    </citation>
    <scope>NUCLEOTIDE SEQUENCE</scope>
    <source>
        <strain evidence="2">QUZm001</strain>
    </source>
</reference>